<protein>
    <recommendedName>
        <fullName evidence="6">Zn(2)-C6 fungal-type domain-containing protein</fullName>
    </recommendedName>
</protein>
<keyword evidence="3" id="KW-0804">Transcription</keyword>
<dbReference type="InterPro" id="IPR036864">
    <property type="entry name" value="Zn2-C6_fun-type_DNA-bd_sf"/>
</dbReference>
<name>A0A8G1S0B5_9EURO</name>
<keyword evidence="2" id="KW-0238">DNA-binding</keyword>
<keyword evidence="8" id="KW-1185">Reference proteome</keyword>
<evidence type="ECO:0000313" key="8">
    <source>
        <dbReference type="Proteomes" id="UP000249789"/>
    </source>
</evidence>
<dbReference type="EMBL" id="KZ824631">
    <property type="protein sequence ID" value="RAK80076.1"/>
    <property type="molecule type" value="Genomic_DNA"/>
</dbReference>
<dbReference type="CDD" id="cd00067">
    <property type="entry name" value="GAL4"/>
    <property type="match status" value="1"/>
</dbReference>
<evidence type="ECO:0000259" key="6">
    <source>
        <dbReference type="PROSITE" id="PS50048"/>
    </source>
</evidence>
<dbReference type="InterPro" id="IPR001138">
    <property type="entry name" value="Zn2Cys6_DnaBD"/>
</dbReference>
<dbReference type="InterPro" id="IPR053178">
    <property type="entry name" value="Osmoadaptation_assoc"/>
</dbReference>
<dbReference type="AlphaFoldDB" id="A0A8G1S0B5"/>
<dbReference type="Pfam" id="PF00172">
    <property type="entry name" value="Zn_clus"/>
    <property type="match status" value="1"/>
</dbReference>
<keyword evidence="1" id="KW-0805">Transcription regulation</keyword>
<evidence type="ECO:0000256" key="3">
    <source>
        <dbReference type="ARBA" id="ARBA00023163"/>
    </source>
</evidence>
<dbReference type="PANTHER" id="PTHR38111:SF9">
    <property type="entry name" value="ZN(2)-C6 FUNGAL-TYPE DOMAIN-CONTAINING PROTEIN"/>
    <property type="match status" value="1"/>
</dbReference>
<organism evidence="7 8">
    <name type="scientific">Aspergillus fijiensis CBS 313.89</name>
    <dbReference type="NCBI Taxonomy" id="1448319"/>
    <lineage>
        <taxon>Eukaryota</taxon>
        <taxon>Fungi</taxon>
        <taxon>Dikarya</taxon>
        <taxon>Ascomycota</taxon>
        <taxon>Pezizomycotina</taxon>
        <taxon>Eurotiomycetes</taxon>
        <taxon>Eurotiomycetidae</taxon>
        <taxon>Eurotiales</taxon>
        <taxon>Aspergillaceae</taxon>
        <taxon>Aspergillus</taxon>
    </lineage>
</organism>
<accession>A0A8G1S0B5</accession>
<dbReference type="OrthoDB" id="4491390at2759"/>
<dbReference type="SUPFAM" id="SSF57701">
    <property type="entry name" value="Zn2/Cys6 DNA-binding domain"/>
    <property type="match status" value="1"/>
</dbReference>
<dbReference type="GO" id="GO:0008270">
    <property type="term" value="F:zinc ion binding"/>
    <property type="evidence" value="ECO:0007669"/>
    <property type="project" value="InterPro"/>
</dbReference>
<dbReference type="Gene3D" id="4.10.240.10">
    <property type="entry name" value="Zn(2)-C6 fungal-type DNA-binding domain"/>
    <property type="match status" value="1"/>
</dbReference>
<evidence type="ECO:0000256" key="4">
    <source>
        <dbReference type="ARBA" id="ARBA00023242"/>
    </source>
</evidence>
<dbReference type="Proteomes" id="UP000249789">
    <property type="component" value="Unassembled WGS sequence"/>
</dbReference>
<evidence type="ECO:0000256" key="2">
    <source>
        <dbReference type="ARBA" id="ARBA00023125"/>
    </source>
</evidence>
<dbReference type="GO" id="GO:0000981">
    <property type="term" value="F:DNA-binding transcription factor activity, RNA polymerase II-specific"/>
    <property type="evidence" value="ECO:0007669"/>
    <property type="project" value="InterPro"/>
</dbReference>
<gene>
    <name evidence="7" type="ORF">BO72DRAFT_27220</name>
</gene>
<evidence type="ECO:0000256" key="5">
    <source>
        <dbReference type="SAM" id="MobiDB-lite"/>
    </source>
</evidence>
<feature type="region of interest" description="Disordered" evidence="5">
    <location>
        <begin position="51"/>
        <end position="78"/>
    </location>
</feature>
<dbReference type="PROSITE" id="PS50048">
    <property type="entry name" value="ZN2_CY6_FUNGAL_2"/>
    <property type="match status" value="1"/>
</dbReference>
<evidence type="ECO:0000313" key="7">
    <source>
        <dbReference type="EMBL" id="RAK80076.1"/>
    </source>
</evidence>
<dbReference type="PROSITE" id="PS00463">
    <property type="entry name" value="ZN2_CY6_FUNGAL_1"/>
    <property type="match status" value="1"/>
</dbReference>
<keyword evidence="4" id="KW-0539">Nucleus</keyword>
<feature type="domain" description="Zn(2)-C6 fungal-type" evidence="6">
    <location>
        <begin position="11"/>
        <end position="39"/>
    </location>
</feature>
<dbReference type="PANTHER" id="PTHR38111">
    <property type="entry name" value="ZN(2)-C6 FUNGAL-TYPE DOMAIN-CONTAINING PROTEIN-RELATED"/>
    <property type="match status" value="1"/>
</dbReference>
<dbReference type="RefSeq" id="XP_040804086.1">
    <property type="nucleotide sequence ID" value="XM_040940211.1"/>
</dbReference>
<feature type="compositionally biased region" description="Polar residues" evidence="5">
    <location>
        <begin position="57"/>
        <end position="78"/>
    </location>
</feature>
<reference evidence="7 8" key="1">
    <citation type="submission" date="2018-02" db="EMBL/GenBank/DDBJ databases">
        <title>The genomes of Aspergillus section Nigri reveals drivers in fungal speciation.</title>
        <authorList>
            <consortium name="DOE Joint Genome Institute"/>
            <person name="Vesth T.C."/>
            <person name="Nybo J."/>
            <person name="Theobald S."/>
            <person name="Brandl J."/>
            <person name="Frisvad J.C."/>
            <person name="Nielsen K.F."/>
            <person name="Lyhne E.K."/>
            <person name="Kogle M.E."/>
            <person name="Kuo A."/>
            <person name="Riley R."/>
            <person name="Clum A."/>
            <person name="Nolan M."/>
            <person name="Lipzen A."/>
            <person name="Salamov A."/>
            <person name="Henrissat B."/>
            <person name="Wiebenga A."/>
            <person name="De vries R.P."/>
            <person name="Grigoriev I.V."/>
            <person name="Mortensen U.H."/>
            <person name="Andersen M.R."/>
            <person name="Baker S.E."/>
        </authorList>
    </citation>
    <scope>NUCLEOTIDE SEQUENCE [LARGE SCALE GENOMIC DNA]</scope>
    <source>
        <strain evidence="7 8">CBS 313.89</strain>
    </source>
</reference>
<dbReference type="VEuPathDB" id="FungiDB:BO72DRAFT_27220"/>
<sequence length="493" mass="55540">MRRMKPRSTSVCQNCRDRKIGCDGKVPACTQCRQFRQACPGYPRKIIFVHQAPGDPSRNSNNLSPPKRPQNQSLARGRTNNETGNLILNLTSFRLSTAEELLAVAIDHFIPGSKLPVRISELYSSQSLVCASWLGVLPNLIDEEQSGSLIIQATRTLGLSIICRCQRGETKRLHNHQRLQSYCSAIYQLRSQLLLHKEDVHKQTVAAVMSLTLAELMMPTSQKGWSFHVRAVAQLVQRLGPEQFIVSTAHRLFVGFRPLILIEAILSRSPTFLTLQQWQSVPFQKYSPSPMQRLLGYAAVLPSLLHRADGAKLIPAQQGFAEKRAITLALSQLLDVLRQWVLSYQNLFPGPLYWTQPKDLKPDYISVLPFCFPNALAATALIHCWTFQIICLTQLYELGILGRSHQPCGDFNDDFALRILEECVDLSVKVCQSMSYFLEDNMKIYGPAAAMFSFRVAHRTLLLFAQPQSDHIETCKAIISCFLQKGFDVKEPA</sequence>
<evidence type="ECO:0000256" key="1">
    <source>
        <dbReference type="ARBA" id="ARBA00023015"/>
    </source>
</evidence>
<dbReference type="GO" id="GO:0003677">
    <property type="term" value="F:DNA binding"/>
    <property type="evidence" value="ECO:0007669"/>
    <property type="project" value="UniProtKB-KW"/>
</dbReference>
<dbReference type="SMART" id="SM00066">
    <property type="entry name" value="GAL4"/>
    <property type="match status" value="1"/>
</dbReference>
<dbReference type="GeneID" id="63857544"/>
<proteinExistence type="predicted"/>